<reference evidence="1 2" key="1">
    <citation type="submission" date="2016-11" db="EMBL/GenBank/DDBJ databases">
        <authorList>
            <person name="Jaros S."/>
            <person name="Januszkiewicz K."/>
            <person name="Wedrychowicz H."/>
        </authorList>
    </citation>
    <scope>NUCLEOTIDE SEQUENCE [LARGE SCALE GENOMIC DNA]</scope>
    <source>
        <strain evidence="1 2">KHT3</strain>
    </source>
</reference>
<dbReference type="OrthoDB" id="1091354at2"/>
<dbReference type="EMBL" id="FRBD01000018">
    <property type="protein sequence ID" value="SHK97485.1"/>
    <property type="molecule type" value="Genomic_DNA"/>
</dbReference>
<name>A0A1M6WVA8_XYLRU</name>
<sequence>MINLNTPSDELWNTLSEEHEKAKYWMIKQFGGEKRYEAMRDKLLSRCVYKQCSLTSDVVYYTSRSGNRWICFENVTFYPDTFASNSMPTCFCFYETASSLGIFMPGFNAQSEMNCVLIITPHFFQRYAERMGIEGDKMQLLLKFVTSSCSYTISPLDTDDNGLEKIVVRTSNDWTGHGIRRSGDKNVYEVRTILTDAQLSKAQTARTERVRNLREVMEYEPEEIVQRKLACCANPIQAFNDKMDKMHALGLDTFRQENGLNYSLIISTTFMKMGIATLFDIEFWERYHKVSHEAIGYLLDLCIEDGRNSVSINELVSTARQIAARLGIKNFAWREFAHILLVDSFKLSDSEATDAMKRLFQ</sequence>
<dbReference type="RefSeq" id="WP_073209794.1">
    <property type="nucleotide sequence ID" value="NZ_FRBD01000018.1"/>
</dbReference>
<organism evidence="1 2">
    <name type="scientific">Xylanibacter ruminicola</name>
    <name type="common">Prevotella ruminicola</name>
    <dbReference type="NCBI Taxonomy" id="839"/>
    <lineage>
        <taxon>Bacteria</taxon>
        <taxon>Pseudomonadati</taxon>
        <taxon>Bacteroidota</taxon>
        <taxon>Bacteroidia</taxon>
        <taxon>Bacteroidales</taxon>
        <taxon>Prevotellaceae</taxon>
        <taxon>Xylanibacter</taxon>
    </lineage>
</organism>
<gene>
    <name evidence="1" type="ORF">SAMN05216463_11810</name>
</gene>
<dbReference type="Proteomes" id="UP000184130">
    <property type="component" value="Unassembled WGS sequence"/>
</dbReference>
<protein>
    <submittedName>
        <fullName evidence="1">Uncharacterized protein</fullName>
    </submittedName>
</protein>
<evidence type="ECO:0000313" key="1">
    <source>
        <dbReference type="EMBL" id="SHK97485.1"/>
    </source>
</evidence>
<evidence type="ECO:0000313" key="2">
    <source>
        <dbReference type="Proteomes" id="UP000184130"/>
    </source>
</evidence>
<dbReference type="AlphaFoldDB" id="A0A1M6WVA8"/>
<proteinExistence type="predicted"/>
<accession>A0A1M6WVA8</accession>